<sequence length="59" mass="6772">MTALENASCLPFLGAPLLISILIKVRIESSFFRCEEKHKIYQLIYLHLTIILVNTIVKL</sequence>
<proteinExistence type="predicted"/>
<dbReference type="Proteomes" id="UP001497382">
    <property type="component" value="Unassembled WGS sequence"/>
</dbReference>
<protein>
    <submittedName>
        <fullName evidence="2">Uncharacterized protein</fullName>
    </submittedName>
</protein>
<keyword evidence="1" id="KW-0812">Transmembrane</keyword>
<evidence type="ECO:0000313" key="3">
    <source>
        <dbReference type="Proteomes" id="UP001497382"/>
    </source>
</evidence>
<evidence type="ECO:0000256" key="1">
    <source>
        <dbReference type="SAM" id="Phobius"/>
    </source>
</evidence>
<evidence type="ECO:0000313" key="2">
    <source>
        <dbReference type="EMBL" id="CAL1298674.1"/>
    </source>
</evidence>
<feature type="transmembrane region" description="Helical" evidence="1">
    <location>
        <begin position="7"/>
        <end position="27"/>
    </location>
</feature>
<accession>A0AAV2BS31</accession>
<reference evidence="2 3" key="1">
    <citation type="submission" date="2024-04" db="EMBL/GenBank/DDBJ databases">
        <authorList>
            <person name="Rising A."/>
            <person name="Reimegard J."/>
            <person name="Sonavane S."/>
            <person name="Akerstrom W."/>
            <person name="Nylinder S."/>
            <person name="Hedman E."/>
            <person name="Kallberg Y."/>
        </authorList>
    </citation>
    <scope>NUCLEOTIDE SEQUENCE [LARGE SCALE GENOMIC DNA]</scope>
</reference>
<keyword evidence="1" id="KW-1133">Transmembrane helix</keyword>
<feature type="transmembrane region" description="Helical" evidence="1">
    <location>
        <begin position="39"/>
        <end position="57"/>
    </location>
</feature>
<dbReference type="EMBL" id="CAXIEN010000468">
    <property type="protein sequence ID" value="CAL1298674.1"/>
    <property type="molecule type" value="Genomic_DNA"/>
</dbReference>
<keyword evidence="3" id="KW-1185">Reference proteome</keyword>
<keyword evidence="1" id="KW-0472">Membrane</keyword>
<organism evidence="2 3">
    <name type="scientific">Larinioides sclopetarius</name>
    <dbReference type="NCBI Taxonomy" id="280406"/>
    <lineage>
        <taxon>Eukaryota</taxon>
        <taxon>Metazoa</taxon>
        <taxon>Ecdysozoa</taxon>
        <taxon>Arthropoda</taxon>
        <taxon>Chelicerata</taxon>
        <taxon>Arachnida</taxon>
        <taxon>Araneae</taxon>
        <taxon>Araneomorphae</taxon>
        <taxon>Entelegynae</taxon>
        <taxon>Araneoidea</taxon>
        <taxon>Araneidae</taxon>
        <taxon>Larinioides</taxon>
    </lineage>
</organism>
<gene>
    <name evidence="2" type="ORF">LARSCL_LOCUS20927</name>
</gene>
<name>A0AAV2BS31_9ARAC</name>
<dbReference type="AlphaFoldDB" id="A0AAV2BS31"/>
<comment type="caution">
    <text evidence="2">The sequence shown here is derived from an EMBL/GenBank/DDBJ whole genome shotgun (WGS) entry which is preliminary data.</text>
</comment>